<evidence type="ECO:0000313" key="3">
    <source>
        <dbReference type="EMBL" id="CAL6030633.1"/>
    </source>
</evidence>
<evidence type="ECO:0000256" key="2">
    <source>
        <dbReference type="ARBA" id="ARBA00022737"/>
    </source>
</evidence>
<reference evidence="3 4" key="1">
    <citation type="submission" date="2024-07" db="EMBL/GenBank/DDBJ databases">
        <authorList>
            <person name="Akdeniz Z."/>
        </authorList>
    </citation>
    <scope>NUCLEOTIDE SEQUENCE [LARGE SCALE GENOMIC DNA]</scope>
</reference>
<dbReference type="EMBL" id="CAXDID020000117">
    <property type="protein sequence ID" value="CAL6030633.1"/>
    <property type="molecule type" value="Genomic_DNA"/>
</dbReference>
<keyword evidence="4" id="KW-1185">Reference proteome</keyword>
<dbReference type="PANTHER" id="PTHR46652:SF3">
    <property type="entry name" value="LEUCINE-RICH REPEAT-CONTAINING PROTEIN 9"/>
    <property type="match status" value="1"/>
</dbReference>
<name>A0ABP1J602_9EUKA</name>
<sequence length="241" mass="27835">MQQLTILEIDCCDLQNVDALKALVNLNELELIGNEGIDITSIQYLNQLTGLYLGYCALKDVNALKTLMNLKELSLYANSGIDITSLQYLKQLVYLDIGDCGLFSLDTLRTLLNLQELYIQENEIIYIHPIEQLKRLSIVNAENNKIIDINKLQLHNLKQFNIDFQEVPTEGQLIYANKLRSINTPIISLKKLVYKHKKAKFRSVQTILENTCVKQIHNNYQKFVQLLSQLFKRLNECEECQ</sequence>
<proteinExistence type="predicted"/>
<protein>
    <submittedName>
        <fullName evidence="3">Leucine-rich_repeat domain-containing protein</fullName>
    </submittedName>
</protein>
<comment type="caution">
    <text evidence="3">The sequence shown here is derived from an EMBL/GenBank/DDBJ whole genome shotgun (WGS) entry which is preliminary data.</text>
</comment>
<organism evidence="3 4">
    <name type="scientific">Hexamita inflata</name>
    <dbReference type="NCBI Taxonomy" id="28002"/>
    <lineage>
        <taxon>Eukaryota</taxon>
        <taxon>Metamonada</taxon>
        <taxon>Diplomonadida</taxon>
        <taxon>Hexamitidae</taxon>
        <taxon>Hexamitinae</taxon>
        <taxon>Hexamita</taxon>
    </lineage>
</organism>
<keyword evidence="2" id="KW-0677">Repeat</keyword>
<accession>A0ABP1J602</accession>
<dbReference type="PROSITE" id="PS51450">
    <property type="entry name" value="LRR"/>
    <property type="match status" value="1"/>
</dbReference>
<dbReference type="Gene3D" id="3.80.10.10">
    <property type="entry name" value="Ribonuclease Inhibitor"/>
    <property type="match status" value="1"/>
</dbReference>
<keyword evidence="1" id="KW-0433">Leucine-rich repeat</keyword>
<gene>
    <name evidence="3" type="ORF">HINF_LOCUS33510</name>
</gene>
<dbReference type="SUPFAM" id="SSF52058">
    <property type="entry name" value="L domain-like"/>
    <property type="match status" value="1"/>
</dbReference>
<dbReference type="Proteomes" id="UP001642409">
    <property type="component" value="Unassembled WGS sequence"/>
</dbReference>
<dbReference type="PANTHER" id="PTHR46652">
    <property type="entry name" value="LEUCINE-RICH REPEAT AND IQ DOMAIN-CONTAINING PROTEIN 1-RELATED"/>
    <property type="match status" value="1"/>
</dbReference>
<evidence type="ECO:0000256" key="1">
    <source>
        <dbReference type="ARBA" id="ARBA00022614"/>
    </source>
</evidence>
<dbReference type="InterPro" id="IPR001611">
    <property type="entry name" value="Leu-rich_rpt"/>
</dbReference>
<dbReference type="InterPro" id="IPR032675">
    <property type="entry name" value="LRR_dom_sf"/>
</dbReference>
<evidence type="ECO:0000313" key="4">
    <source>
        <dbReference type="Proteomes" id="UP001642409"/>
    </source>
</evidence>
<dbReference type="InterPro" id="IPR050836">
    <property type="entry name" value="SDS22/Internalin_LRR"/>
</dbReference>